<dbReference type="Proteomes" id="UP000789901">
    <property type="component" value="Unassembled WGS sequence"/>
</dbReference>
<dbReference type="EMBL" id="CAJVQB010122362">
    <property type="protein sequence ID" value="CAG8853302.1"/>
    <property type="molecule type" value="Genomic_DNA"/>
</dbReference>
<organism evidence="1 2">
    <name type="scientific">Gigaspora margarita</name>
    <dbReference type="NCBI Taxonomy" id="4874"/>
    <lineage>
        <taxon>Eukaryota</taxon>
        <taxon>Fungi</taxon>
        <taxon>Fungi incertae sedis</taxon>
        <taxon>Mucoromycota</taxon>
        <taxon>Glomeromycotina</taxon>
        <taxon>Glomeromycetes</taxon>
        <taxon>Diversisporales</taxon>
        <taxon>Gigasporaceae</taxon>
        <taxon>Gigaspora</taxon>
    </lineage>
</organism>
<proteinExistence type="predicted"/>
<keyword evidence="2" id="KW-1185">Reference proteome</keyword>
<evidence type="ECO:0000313" key="2">
    <source>
        <dbReference type="Proteomes" id="UP000789901"/>
    </source>
</evidence>
<feature type="non-terminal residue" evidence="1">
    <location>
        <position position="1"/>
    </location>
</feature>
<protein>
    <submittedName>
        <fullName evidence="1">23779_t:CDS:1</fullName>
    </submittedName>
</protein>
<comment type="caution">
    <text evidence="1">The sequence shown here is derived from an EMBL/GenBank/DDBJ whole genome shotgun (WGS) entry which is preliminary data.</text>
</comment>
<accession>A0ABN7XEE6</accession>
<name>A0ABN7XEE6_GIGMA</name>
<reference evidence="1 2" key="1">
    <citation type="submission" date="2021-06" db="EMBL/GenBank/DDBJ databases">
        <authorList>
            <person name="Kallberg Y."/>
            <person name="Tangrot J."/>
            <person name="Rosling A."/>
        </authorList>
    </citation>
    <scope>NUCLEOTIDE SEQUENCE [LARGE SCALE GENOMIC DNA]</scope>
    <source>
        <strain evidence="1 2">120-4 pot B 10/14</strain>
    </source>
</reference>
<feature type="non-terminal residue" evidence="1">
    <location>
        <position position="148"/>
    </location>
</feature>
<evidence type="ECO:0000313" key="1">
    <source>
        <dbReference type="EMBL" id="CAG8853302.1"/>
    </source>
</evidence>
<sequence>NEAFLNSTLPFEQFIFINYEDDSGGEGVATKNNNNNNFYNTHCSAGFSANSLFIYRVPFGVIKSWSFIGADYALIEKINDEYKSNPFLRNSLFSDEIPYVYIDLFNLNGNQVPAGYEVCISGYDSHVKYGSVTSSDSLQALILLRPGL</sequence>
<gene>
    <name evidence="1" type="ORF">GMARGA_LOCUS42123</name>
</gene>